<dbReference type="OrthoDB" id="6159439at2759"/>
<dbReference type="SMART" id="SM00389">
    <property type="entry name" value="HOX"/>
    <property type="match status" value="1"/>
</dbReference>
<evidence type="ECO:0000259" key="8">
    <source>
        <dbReference type="PROSITE" id="PS50071"/>
    </source>
</evidence>
<feature type="domain" description="Homeobox" evidence="8">
    <location>
        <begin position="201"/>
        <end position="262"/>
    </location>
</feature>
<dbReference type="SUPFAM" id="SSF46689">
    <property type="entry name" value="Homeodomain-like"/>
    <property type="match status" value="1"/>
</dbReference>
<feature type="compositionally biased region" description="Low complexity" evidence="7">
    <location>
        <begin position="158"/>
        <end position="173"/>
    </location>
</feature>
<comment type="subcellular location">
    <subcellularLocation>
        <location evidence="1 5 6">Nucleus</location>
    </subcellularLocation>
</comment>
<keyword evidence="3 5" id="KW-0371">Homeobox</keyword>
<feature type="DNA-binding region" description="Homeobox" evidence="5">
    <location>
        <begin position="203"/>
        <end position="263"/>
    </location>
</feature>
<evidence type="ECO:0000256" key="2">
    <source>
        <dbReference type="ARBA" id="ARBA00023125"/>
    </source>
</evidence>
<dbReference type="CDD" id="cd00086">
    <property type="entry name" value="homeodomain"/>
    <property type="match status" value="1"/>
</dbReference>
<dbReference type="Pfam" id="PF00046">
    <property type="entry name" value="Homeodomain"/>
    <property type="match status" value="1"/>
</dbReference>
<protein>
    <recommendedName>
        <fullName evidence="8">Homeobox domain-containing protein</fullName>
    </recommendedName>
</protein>
<sequence length="604" mass="65418">MFATQLCDPIAHKWPLEKYTPAYPEQTRPRMADPYGVGSSTKSPWSEEGMYLQRGGANHPQQLFPTAQDSASDKGPSDSIVDSHESQPQSHAFGEYQGYSHGYDPGSSRFRIRTSPSAPSIMTDPPSYRGMPSSDQLWRSRLDTKGDGGPMGHYGTDSAAGPSAPASLGMSQGEGEEYSDEDVGEGESEGMPQTAAERLASRRKMKRFRLSHQQTRFLMSEFAKQPHPDAAHRDRLSKQIPGLSPRQVQVWFQNRRAKIKRLNADDRERVVQMRAVPENFDNVQALHSPYGAVQTYGGSLPHPSSHPQPHMYGAQHPRPLMVDVRRPEGESHQMQSTGLTPVFGGIGFGQNHVPGMLDTGSMLSSPLHYASNERYTYGPRQPAVGIPEAKASATSSPVNESDHRSGPRPLRPAGLADPLARGRSATMQPGMGSSVYWRGGGLGDVAEVQDAAPEHGSESQAPSLHASNSGMGLNTLFYGGDASTQPSSATGDMGPRQDQFTRHRAASASFPLESRGQYSGMESQPMPSPIQRDMTRSAASTHARPNYTPGYTSPLPFAGSGTASEGVDQRPFYPRASQSTHFARTGEVVPYGETAEEPDAVKGN</sequence>
<reference evidence="9 10" key="1">
    <citation type="submission" date="2016-03" db="EMBL/GenBank/DDBJ databases">
        <title>Fine-scale spatial genetic structure of a fungal parasite of coffee scale insects.</title>
        <authorList>
            <person name="Jackson D."/>
            <person name="Zemenick K.A."/>
            <person name="Malloure B."/>
            <person name="Quandt C.A."/>
            <person name="James T.Y."/>
        </authorList>
    </citation>
    <scope>NUCLEOTIDE SEQUENCE [LARGE SCALE GENOMIC DNA]</scope>
    <source>
        <strain evidence="9 10">UM487</strain>
    </source>
</reference>
<evidence type="ECO:0000256" key="5">
    <source>
        <dbReference type="PROSITE-ProRule" id="PRU00108"/>
    </source>
</evidence>
<dbReference type="InterPro" id="IPR050453">
    <property type="entry name" value="LIM_Homeobox_TF"/>
</dbReference>
<evidence type="ECO:0000256" key="3">
    <source>
        <dbReference type="ARBA" id="ARBA00023155"/>
    </source>
</evidence>
<dbReference type="AlphaFoldDB" id="A0A179IAI2"/>
<evidence type="ECO:0000256" key="6">
    <source>
        <dbReference type="RuleBase" id="RU000682"/>
    </source>
</evidence>
<name>A0A179IAI2_CORDF</name>
<dbReference type="GO" id="GO:0005634">
    <property type="term" value="C:nucleus"/>
    <property type="evidence" value="ECO:0007669"/>
    <property type="project" value="UniProtKB-SubCell"/>
</dbReference>
<feature type="compositionally biased region" description="Polar residues" evidence="7">
    <location>
        <begin position="458"/>
        <end position="468"/>
    </location>
</feature>
<proteinExistence type="predicted"/>
<evidence type="ECO:0000256" key="1">
    <source>
        <dbReference type="ARBA" id="ARBA00004123"/>
    </source>
</evidence>
<keyword evidence="10" id="KW-1185">Reference proteome</keyword>
<feature type="compositionally biased region" description="Basic and acidic residues" evidence="7">
    <location>
        <begin position="71"/>
        <end position="85"/>
    </location>
</feature>
<dbReference type="PANTHER" id="PTHR24208:SF166">
    <property type="entry name" value="LIM HOMEOBOX TRANSCRIPTION FACTOR 1 ALPHA, ISOFORM B"/>
    <property type="match status" value="1"/>
</dbReference>
<accession>A0A179IAI2</accession>
<dbReference type="EMBL" id="LUKN01002759">
    <property type="protein sequence ID" value="OAQ98630.1"/>
    <property type="molecule type" value="Genomic_DNA"/>
</dbReference>
<feature type="region of interest" description="Disordered" evidence="7">
    <location>
        <begin position="388"/>
        <end position="438"/>
    </location>
</feature>
<keyword evidence="2 5" id="KW-0238">DNA-binding</keyword>
<dbReference type="GO" id="GO:0000977">
    <property type="term" value="F:RNA polymerase II transcription regulatory region sequence-specific DNA binding"/>
    <property type="evidence" value="ECO:0007669"/>
    <property type="project" value="TreeGrafter"/>
</dbReference>
<dbReference type="OMA" id="HYASNER"/>
<feature type="region of interest" description="Disordered" evidence="7">
    <location>
        <begin position="449"/>
        <end position="468"/>
    </location>
</feature>
<comment type="caution">
    <text evidence="9">The sequence shown here is derived from an EMBL/GenBank/DDBJ whole genome shotgun (WGS) entry which is preliminary data.</text>
</comment>
<evidence type="ECO:0000256" key="7">
    <source>
        <dbReference type="SAM" id="MobiDB-lite"/>
    </source>
</evidence>
<evidence type="ECO:0000313" key="9">
    <source>
        <dbReference type="EMBL" id="OAQ98630.1"/>
    </source>
</evidence>
<feature type="compositionally biased region" description="Polar residues" evidence="7">
    <location>
        <begin position="59"/>
        <end position="70"/>
    </location>
</feature>
<dbReference type="InterPro" id="IPR009057">
    <property type="entry name" value="Homeodomain-like_sf"/>
</dbReference>
<dbReference type="InterPro" id="IPR001356">
    <property type="entry name" value="HD"/>
</dbReference>
<evidence type="ECO:0000256" key="4">
    <source>
        <dbReference type="ARBA" id="ARBA00023242"/>
    </source>
</evidence>
<gene>
    <name evidence="9" type="ORF">LLEC1_02939</name>
</gene>
<organism evidence="9 10">
    <name type="scientific">Cordyceps confragosa</name>
    <name type="common">Lecanicillium lecanii</name>
    <dbReference type="NCBI Taxonomy" id="2714763"/>
    <lineage>
        <taxon>Eukaryota</taxon>
        <taxon>Fungi</taxon>
        <taxon>Dikarya</taxon>
        <taxon>Ascomycota</taxon>
        <taxon>Pezizomycotina</taxon>
        <taxon>Sordariomycetes</taxon>
        <taxon>Hypocreomycetidae</taxon>
        <taxon>Hypocreales</taxon>
        <taxon>Cordycipitaceae</taxon>
        <taxon>Akanthomyces</taxon>
    </lineage>
</organism>
<keyword evidence="4 5" id="KW-0539">Nucleus</keyword>
<dbReference type="PROSITE" id="PS50071">
    <property type="entry name" value="HOMEOBOX_2"/>
    <property type="match status" value="1"/>
</dbReference>
<dbReference type="PANTHER" id="PTHR24208">
    <property type="entry name" value="LIM/HOMEOBOX PROTEIN LHX"/>
    <property type="match status" value="1"/>
</dbReference>
<feature type="region of interest" description="Disordered" evidence="7">
    <location>
        <begin position="25"/>
        <end position="195"/>
    </location>
</feature>
<evidence type="ECO:0000313" key="10">
    <source>
        <dbReference type="Proteomes" id="UP000243081"/>
    </source>
</evidence>
<feature type="compositionally biased region" description="Acidic residues" evidence="7">
    <location>
        <begin position="174"/>
        <end position="188"/>
    </location>
</feature>
<feature type="region of interest" description="Disordered" evidence="7">
    <location>
        <begin position="475"/>
        <end position="604"/>
    </location>
</feature>
<dbReference type="Gene3D" id="1.10.10.60">
    <property type="entry name" value="Homeodomain-like"/>
    <property type="match status" value="1"/>
</dbReference>
<dbReference type="Proteomes" id="UP000243081">
    <property type="component" value="Unassembled WGS sequence"/>
</dbReference>
<dbReference type="GO" id="GO:0000981">
    <property type="term" value="F:DNA-binding transcription factor activity, RNA polymerase II-specific"/>
    <property type="evidence" value="ECO:0007669"/>
    <property type="project" value="TreeGrafter"/>
</dbReference>